<reference evidence="2 3" key="1">
    <citation type="journal article" date="2015" name="Sci. Rep.">
        <title>The power of single molecule real-time sequencing technology in the de novo assembly of a eukaryotic genome.</title>
        <authorList>
            <person name="Sakai H."/>
            <person name="Naito K."/>
            <person name="Ogiso-Tanaka E."/>
            <person name="Takahashi Y."/>
            <person name="Iseki K."/>
            <person name="Muto C."/>
            <person name="Satou K."/>
            <person name="Teruya K."/>
            <person name="Shiroma A."/>
            <person name="Shimoji M."/>
            <person name="Hirano T."/>
            <person name="Itoh T."/>
            <person name="Kaga A."/>
            <person name="Tomooka N."/>
        </authorList>
    </citation>
    <scope>NUCLEOTIDE SEQUENCE [LARGE SCALE GENOMIC DNA]</scope>
    <source>
        <strain evidence="3">cv. Shumari</strain>
    </source>
</reference>
<accession>A0A0S3SD08</accession>
<gene>
    <name evidence="2" type="primary">Vigan.06G199800</name>
    <name evidence="2" type="ORF">VIGAN_06199800</name>
</gene>
<sequence>LLPSFTFGIFTSTHHPIIFPSFFSLSNFSGRSIFLSTIIAKVVGLVWVNHYIIFSYEYNSFRFVSATRLELSQTLFRFLRSICLLMLWVEG</sequence>
<name>A0A0S3SD08_PHAAN</name>
<dbReference type="EMBL" id="AP015039">
    <property type="protein sequence ID" value="BAT90717.1"/>
    <property type="molecule type" value="Genomic_DNA"/>
</dbReference>
<keyword evidence="3" id="KW-1185">Reference proteome</keyword>
<protein>
    <submittedName>
        <fullName evidence="2">Uncharacterized protein</fullName>
    </submittedName>
</protein>
<keyword evidence="1" id="KW-0472">Membrane</keyword>
<evidence type="ECO:0000313" key="3">
    <source>
        <dbReference type="Proteomes" id="UP000291084"/>
    </source>
</evidence>
<proteinExistence type="predicted"/>
<keyword evidence="1" id="KW-1133">Transmembrane helix</keyword>
<dbReference type="AlphaFoldDB" id="A0A0S3SD08"/>
<feature type="transmembrane region" description="Helical" evidence="1">
    <location>
        <begin position="33"/>
        <end position="53"/>
    </location>
</feature>
<feature type="non-terminal residue" evidence="2">
    <location>
        <position position="1"/>
    </location>
</feature>
<organism evidence="2 3">
    <name type="scientific">Vigna angularis var. angularis</name>
    <dbReference type="NCBI Taxonomy" id="157739"/>
    <lineage>
        <taxon>Eukaryota</taxon>
        <taxon>Viridiplantae</taxon>
        <taxon>Streptophyta</taxon>
        <taxon>Embryophyta</taxon>
        <taxon>Tracheophyta</taxon>
        <taxon>Spermatophyta</taxon>
        <taxon>Magnoliopsida</taxon>
        <taxon>eudicotyledons</taxon>
        <taxon>Gunneridae</taxon>
        <taxon>Pentapetalae</taxon>
        <taxon>rosids</taxon>
        <taxon>fabids</taxon>
        <taxon>Fabales</taxon>
        <taxon>Fabaceae</taxon>
        <taxon>Papilionoideae</taxon>
        <taxon>50 kb inversion clade</taxon>
        <taxon>NPAAA clade</taxon>
        <taxon>indigoferoid/millettioid clade</taxon>
        <taxon>Phaseoleae</taxon>
        <taxon>Vigna</taxon>
    </lineage>
</organism>
<evidence type="ECO:0000256" key="1">
    <source>
        <dbReference type="SAM" id="Phobius"/>
    </source>
</evidence>
<evidence type="ECO:0000313" key="2">
    <source>
        <dbReference type="EMBL" id="BAT90717.1"/>
    </source>
</evidence>
<keyword evidence="1" id="KW-0812">Transmembrane</keyword>
<dbReference type="Proteomes" id="UP000291084">
    <property type="component" value="Chromosome 6"/>
</dbReference>